<evidence type="ECO:0000313" key="4">
    <source>
        <dbReference type="Proteomes" id="UP001374535"/>
    </source>
</evidence>
<feature type="region of interest" description="Disordered" evidence="1">
    <location>
        <begin position="54"/>
        <end position="97"/>
    </location>
</feature>
<organism evidence="3 4">
    <name type="scientific">Vigna mungo</name>
    <name type="common">Black gram</name>
    <name type="synonym">Phaseolus mungo</name>
    <dbReference type="NCBI Taxonomy" id="3915"/>
    <lineage>
        <taxon>Eukaryota</taxon>
        <taxon>Viridiplantae</taxon>
        <taxon>Streptophyta</taxon>
        <taxon>Embryophyta</taxon>
        <taxon>Tracheophyta</taxon>
        <taxon>Spermatophyta</taxon>
        <taxon>Magnoliopsida</taxon>
        <taxon>eudicotyledons</taxon>
        <taxon>Gunneridae</taxon>
        <taxon>Pentapetalae</taxon>
        <taxon>rosids</taxon>
        <taxon>fabids</taxon>
        <taxon>Fabales</taxon>
        <taxon>Fabaceae</taxon>
        <taxon>Papilionoideae</taxon>
        <taxon>50 kb inversion clade</taxon>
        <taxon>NPAAA clade</taxon>
        <taxon>indigoferoid/millettioid clade</taxon>
        <taxon>Phaseoleae</taxon>
        <taxon>Vigna</taxon>
    </lineage>
</organism>
<dbReference type="InterPro" id="IPR019835">
    <property type="entry name" value="SWIB_domain"/>
</dbReference>
<dbReference type="AlphaFoldDB" id="A0AAQ3RS20"/>
<accession>A0AAQ3RS20</accession>
<dbReference type="PANTHER" id="PTHR13844">
    <property type="entry name" value="SWI/SNF-RELATED MATRIX-ASSOCIATED ACTIN-DEPENDENT REGULATOR OF CHROMATIN SUBFAMILY D"/>
    <property type="match status" value="1"/>
</dbReference>
<dbReference type="InterPro" id="IPR036885">
    <property type="entry name" value="SWIB_MDM2_dom_sf"/>
</dbReference>
<evidence type="ECO:0000313" key="3">
    <source>
        <dbReference type="EMBL" id="WVZ05709.1"/>
    </source>
</evidence>
<dbReference type="InterPro" id="IPR003121">
    <property type="entry name" value="SWIB_MDM2_domain"/>
</dbReference>
<dbReference type="PROSITE" id="PS51925">
    <property type="entry name" value="SWIB_MDM2"/>
    <property type="match status" value="1"/>
</dbReference>
<dbReference type="EMBL" id="CP144695">
    <property type="protein sequence ID" value="WVZ05709.1"/>
    <property type="molecule type" value="Genomic_DNA"/>
</dbReference>
<name>A0AAQ3RS20_VIGMU</name>
<dbReference type="Proteomes" id="UP001374535">
    <property type="component" value="Chromosome 6"/>
</dbReference>
<dbReference type="CDD" id="cd10568">
    <property type="entry name" value="SWIB_like"/>
    <property type="match status" value="1"/>
</dbReference>
<dbReference type="SMART" id="SM00151">
    <property type="entry name" value="SWIB"/>
    <property type="match status" value="1"/>
</dbReference>
<evidence type="ECO:0000259" key="2">
    <source>
        <dbReference type="PROSITE" id="PS51925"/>
    </source>
</evidence>
<protein>
    <recommendedName>
        <fullName evidence="2">DM2 domain-containing protein</fullName>
    </recommendedName>
</protein>
<dbReference type="Gene3D" id="1.10.245.10">
    <property type="entry name" value="SWIB/MDM2 domain"/>
    <property type="match status" value="1"/>
</dbReference>
<evidence type="ECO:0000256" key="1">
    <source>
        <dbReference type="SAM" id="MobiDB-lite"/>
    </source>
</evidence>
<sequence length="479" mass="53997">MSMNNNYNSIKPLGASSSGYPHPQIAPGQYPLSQAHAIVQAQFQAQLQAHGLSFTPNAKRFPPKPPVHTATPLKQTEPVLGPRRKKPKQNEKQLPDKASAILPQSALYAQLLDVEARVDAALARKKVDIQEAMRNPPCIQKTLRIFVFNTFANQNVDSSAPTWTLKIVGRILEDGEEAEQPGVVAHRMPPLYPKFSAFFKRVTISLDKRLYPDNNVITWENSRSSATHEGFEVKRKGDQEFSAQIRLEMNYVPEKFMLSPMLREVLGIQVDTRARIVSAIWHYVKARKLQNQNDPSYFHCDQALQKVFGEDKVRFSMVSQKISQHLFPPQVILLEHMIKLSGNSPVGSACYDVMVDVPFPIQRELNALVANVERNKEIDACDESICGIIRKIHEHRRRRAFYVGFSQSPLEFIKALVESQNKDLKVLLGESGLNAEKEPWALLNVVFITLFDTLDRVEDAIVRYLNRKPAAGSNAPGST</sequence>
<reference evidence="3 4" key="1">
    <citation type="journal article" date="2023" name="Life. Sci Alliance">
        <title>Evolutionary insights into 3D genome organization and epigenetic landscape of Vigna mungo.</title>
        <authorList>
            <person name="Junaid A."/>
            <person name="Singh B."/>
            <person name="Bhatia S."/>
        </authorList>
    </citation>
    <scope>NUCLEOTIDE SEQUENCE [LARGE SCALE GENOMIC DNA]</scope>
    <source>
        <strain evidence="3">Urdbean</strain>
    </source>
</reference>
<gene>
    <name evidence="3" type="ORF">V8G54_019055</name>
</gene>
<proteinExistence type="predicted"/>
<keyword evidence="4" id="KW-1185">Reference proteome</keyword>
<dbReference type="Pfam" id="PF02201">
    <property type="entry name" value="SWIB"/>
    <property type="match status" value="1"/>
</dbReference>
<dbReference type="SUPFAM" id="SSF47592">
    <property type="entry name" value="SWIB/MDM2 domain"/>
    <property type="match status" value="1"/>
</dbReference>
<feature type="domain" description="DM2" evidence="2">
    <location>
        <begin position="251"/>
        <end position="328"/>
    </location>
</feature>